<accession>A0ABT1RTP5</accession>
<sequence length="78" mass="9331">MKYECIKSFDLPRIDEYGEDIGDYTYTTIREGSVWEIGRDAHFADIRLYTINTFEDESYWIDITKEQLNACFKEVEDD</sequence>
<protein>
    <recommendedName>
        <fullName evidence="3">Large polyvalent protein associated domain-containing protein</fullName>
    </recommendedName>
</protein>
<proteinExistence type="predicted"/>
<gene>
    <name evidence="1" type="ORF">NE619_17765</name>
</gene>
<evidence type="ECO:0008006" key="3">
    <source>
        <dbReference type="Google" id="ProtNLM"/>
    </source>
</evidence>
<keyword evidence="2" id="KW-1185">Reference proteome</keyword>
<dbReference type="EMBL" id="JANFXK010000041">
    <property type="protein sequence ID" value="MCQ4638579.1"/>
    <property type="molecule type" value="Genomic_DNA"/>
</dbReference>
<evidence type="ECO:0000313" key="1">
    <source>
        <dbReference type="EMBL" id="MCQ4638579.1"/>
    </source>
</evidence>
<dbReference type="RefSeq" id="WP_256133786.1">
    <property type="nucleotide sequence ID" value="NZ_JANFXK010000041.1"/>
</dbReference>
<dbReference type="Proteomes" id="UP001524502">
    <property type="component" value="Unassembled WGS sequence"/>
</dbReference>
<evidence type="ECO:0000313" key="2">
    <source>
        <dbReference type="Proteomes" id="UP001524502"/>
    </source>
</evidence>
<organism evidence="1 2">
    <name type="scientific">Anaerovorax odorimutans</name>
    <dbReference type="NCBI Taxonomy" id="109327"/>
    <lineage>
        <taxon>Bacteria</taxon>
        <taxon>Bacillati</taxon>
        <taxon>Bacillota</taxon>
        <taxon>Clostridia</taxon>
        <taxon>Peptostreptococcales</taxon>
        <taxon>Anaerovoracaceae</taxon>
        <taxon>Anaerovorax</taxon>
    </lineage>
</organism>
<comment type="caution">
    <text evidence="1">The sequence shown here is derived from an EMBL/GenBank/DDBJ whole genome shotgun (WGS) entry which is preliminary data.</text>
</comment>
<name>A0ABT1RTP5_9FIRM</name>
<reference evidence="1 2" key="1">
    <citation type="submission" date="2022-06" db="EMBL/GenBank/DDBJ databases">
        <title>Isolation of gut microbiota from human fecal samples.</title>
        <authorList>
            <person name="Pamer E.G."/>
            <person name="Barat B."/>
            <person name="Waligurski E."/>
            <person name="Medina S."/>
            <person name="Paddock L."/>
            <person name="Mostad J."/>
        </authorList>
    </citation>
    <scope>NUCLEOTIDE SEQUENCE [LARGE SCALE GENOMIC DNA]</scope>
    <source>
        <strain evidence="1 2">SL.3.17</strain>
    </source>
</reference>